<sequence length="396" mass="46262">MKISKKLRKNIYFGISNSKKINFGLKLDIPDGEFGEKFFQDGLVVISQKCIHEFCKFGIYLRKIELPFDDWDFEMHPGWVEDTFKVNKIILKEKYSSDDPETYRKLNIKYPSLGHALSYDLSNVVKYLIENKNKIHTNNDFALRWAAANGHLETVMYLVEKGANIHACNDEAVQKAVEYGHLDIVKYLVEKRADFHARNERALGLAAKKGHLEIVKYLVEIGANIHANDEHAFKVAVKKEYSAIVEYFAEKGINIEKYTEFLSKMYLINNAEKKPLTKKPLTKIYFKVTNAEENHHGFQYMDGLNVLDKEFDYNRKNTCSAGGLYFADNKNIHDFYNYGIYLRIVELPVDDPDFKMLHVDGKFRANKIILKEKYRLDDPETYKKFGIKFPYNFFKN</sequence>
<dbReference type="Gene3D" id="1.25.40.20">
    <property type="entry name" value="Ankyrin repeat-containing domain"/>
    <property type="match status" value="2"/>
</dbReference>
<keyword evidence="1" id="KW-0677">Repeat</keyword>
<protein>
    <submittedName>
        <fullName evidence="3">Putative ankyrin repeat protein</fullName>
    </submittedName>
</protein>
<dbReference type="PANTHER" id="PTHR24188">
    <property type="entry name" value="ANKYRIN REPEAT PROTEIN"/>
    <property type="match status" value="1"/>
</dbReference>
<name>A0A3G5AGI9_9VIRU</name>
<dbReference type="SUPFAM" id="SSF48403">
    <property type="entry name" value="Ankyrin repeat"/>
    <property type="match status" value="1"/>
</dbReference>
<dbReference type="SMART" id="SM00248">
    <property type="entry name" value="ANK"/>
    <property type="match status" value="5"/>
</dbReference>
<dbReference type="PANTHER" id="PTHR24188:SF29">
    <property type="entry name" value="GH09064P"/>
    <property type="match status" value="1"/>
</dbReference>
<gene>
    <name evidence="3" type="ORF">Satyrvirus15_8</name>
</gene>
<proteinExistence type="predicted"/>
<reference evidence="3" key="1">
    <citation type="submission" date="2018-10" db="EMBL/GenBank/DDBJ databases">
        <title>Hidden diversity of soil giant viruses.</title>
        <authorList>
            <person name="Schulz F."/>
            <person name="Alteio L."/>
            <person name="Goudeau D."/>
            <person name="Ryan E.M."/>
            <person name="Malmstrom R.R."/>
            <person name="Blanchard J."/>
            <person name="Woyke T."/>
        </authorList>
    </citation>
    <scope>NUCLEOTIDE SEQUENCE</scope>
    <source>
        <strain evidence="3">SAV1</strain>
    </source>
</reference>
<evidence type="ECO:0000313" key="3">
    <source>
        <dbReference type="EMBL" id="AYV85411.1"/>
    </source>
</evidence>
<evidence type="ECO:0000256" key="2">
    <source>
        <dbReference type="ARBA" id="ARBA00023043"/>
    </source>
</evidence>
<organism evidence="3">
    <name type="scientific">Satyrvirus sp</name>
    <dbReference type="NCBI Taxonomy" id="2487771"/>
    <lineage>
        <taxon>Viruses</taxon>
        <taxon>Varidnaviria</taxon>
        <taxon>Bamfordvirae</taxon>
        <taxon>Nucleocytoviricota</taxon>
        <taxon>Megaviricetes</taxon>
        <taxon>Imitervirales</taxon>
        <taxon>Mimiviridae</taxon>
        <taxon>Megamimivirinae</taxon>
    </lineage>
</organism>
<dbReference type="EMBL" id="MK072451">
    <property type="protein sequence ID" value="AYV85411.1"/>
    <property type="molecule type" value="Genomic_DNA"/>
</dbReference>
<dbReference type="InterPro" id="IPR036770">
    <property type="entry name" value="Ankyrin_rpt-contain_sf"/>
</dbReference>
<evidence type="ECO:0000256" key="1">
    <source>
        <dbReference type="ARBA" id="ARBA00022737"/>
    </source>
</evidence>
<dbReference type="PROSITE" id="PS50088">
    <property type="entry name" value="ANK_REPEAT"/>
    <property type="match status" value="3"/>
</dbReference>
<dbReference type="Pfam" id="PF12796">
    <property type="entry name" value="Ank_2"/>
    <property type="match status" value="2"/>
</dbReference>
<accession>A0A3G5AGI9</accession>
<dbReference type="PROSITE" id="PS50297">
    <property type="entry name" value="ANK_REP_REGION"/>
    <property type="match status" value="2"/>
</dbReference>
<keyword evidence="2" id="KW-0040">ANK repeat</keyword>
<dbReference type="InterPro" id="IPR002110">
    <property type="entry name" value="Ankyrin_rpt"/>
</dbReference>